<keyword evidence="2" id="KW-0560">Oxidoreductase</keyword>
<dbReference type="GO" id="GO:0005829">
    <property type="term" value="C:cytosol"/>
    <property type="evidence" value="ECO:0007669"/>
    <property type="project" value="TreeGrafter"/>
</dbReference>
<keyword evidence="5" id="KW-1185">Reference proteome</keyword>
<keyword evidence="1" id="KW-0479">Metal-binding</keyword>
<organism evidence="4 5">
    <name type="scientific">Fervidobacterium gondwanense DSM 13020</name>
    <dbReference type="NCBI Taxonomy" id="1121883"/>
    <lineage>
        <taxon>Bacteria</taxon>
        <taxon>Thermotogati</taxon>
        <taxon>Thermotogota</taxon>
        <taxon>Thermotogae</taxon>
        <taxon>Thermotogales</taxon>
        <taxon>Fervidobacteriaceae</taxon>
        <taxon>Fervidobacterium</taxon>
    </lineage>
</organism>
<keyword evidence="3" id="KW-0520">NAD</keyword>
<dbReference type="RefSeq" id="WP_072759024.1">
    <property type="nucleotide sequence ID" value="NZ_FRDJ01000004.1"/>
</dbReference>
<evidence type="ECO:0000256" key="3">
    <source>
        <dbReference type="ARBA" id="ARBA00023027"/>
    </source>
</evidence>
<evidence type="ECO:0000313" key="5">
    <source>
        <dbReference type="Proteomes" id="UP000184207"/>
    </source>
</evidence>
<dbReference type="SUPFAM" id="SSF56796">
    <property type="entry name" value="Dehydroquinate synthase-like"/>
    <property type="match status" value="1"/>
</dbReference>
<gene>
    <name evidence="4" type="ORF">SAMN02745226_01001</name>
</gene>
<proteinExistence type="predicted"/>
<name>A0A1M7SKI1_FERGO</name>
<dbReference type="Gene3D" id="1.20.1090.10">
    <property type="entry name" value="Dehydroquinate synthase-like - alpha domain"/>
    <property type="match status" value="1"/>
</dbReference>
<evidence type="ECO:0000256" key="2">
    <source>
        <dbReference type="ARBA" id="ARBA00023002"/>
    </source>
</evidence>
<dbReference type="InterPro" id="IPR016205">
    <property type="entry name" value="Glycerol_DH"/>
</dbReference>
<dbReference type="PANTHER" id="PTHR43616:SF5">
    <property type="entry name" value="GLYCEROL DEHYDROGENASE 1"/>
    <property type="match status" value="1"/>
</dbReference>
<evidence type="ECO:0000256" key="1">
    <source>
        <dbReference type="ARBA" id="ARBA00022723"/>
    </source>
</evidence>
<protein>
    <submittedName>
        <fullName evidence="4">Iron-containing alcohol dehydrogenase</fullName>
    </submittedName>
</protein>
<dbReference type="EMBL" id="FRDJ01000004">
    <property type="protein sequence ID" value="SHN58982.1"/>
    <property type="molecule type" value="Genomic_DNA"/>
</dbReference>
<accession>A0A1M7SKI1</accession>
<dbReference type="GO" id="GO:0046872">
    <property type="term" value="F:metal ion binding"/>
    <property type="evidence" value="ECO:0007669"/>
    <property type="project" value="UniProtKB-KW"/>
</dbReference>
<dbReference type="STRING" id="1121883.SAMN02745226_01001"/>
<dbReference type="GO" id="GO:0016614">
    <property type="term" value="F:oxidoreductase activity, acting on CH-OH group of donors"/>
    <property type="evidence" value="ECO:0007669"/>
    <property type="project" value="InterPro"/>
</dbReference>
<evidence type="ECO:0000313" key="4">
    <source>
        <dbReference type="EMBL" id="SHN58982.1"/>
    </source>
</evidence>
<reference evidence="5" key="1">
    <citation type="submission" date="2016-12" db="EMBL/GenBank/DDBJ databases">
        <authorList>
            <person name="Varghese N."/>
            <person name="Submissions S."/>
        </authorList>
    </citation>
    <scope>NUCLEOTIDE SEQUENCE [LARGE SCALE GENOMIC DNA]</scope>
    <source>
        <strain evidence="5">DSM 13020</strain>
    </source>
</reference>
<sequence length="98" mass="10859">MYHGEKAAFGTLAQLVLQNGSIEEIEEFLDFCTKVGLPVTLEQMGVVEKVEEKIKLVSEAACAEGETIHNIPFKVTPDMVYAAILTADKLGKEYLQRQ</sequence>
<dbReference type="PANTHER" id="PTHR43616">
    <property type="entry name" value="GLYCEROL DEHYDROGENASE"/>
    <property type="match status" value="1"/>
</dbReference>
<dbReference type="AlphaFoldDB" id="A0A1M7SKI1"/>
<dbReference type="Proteomes" id="UP000184207">
    <property type="component" value="Unassembled WGS sequence"/>
</dbReference>